<proteinExistence type="predicted"/>
<keyword evidence="2" id="KW-1185">Reference proteome</keyword>
<name>A0A2P6N7U2_9EUKA</name>
<accession>A0A2P6N7U2</accession>
<evidence type="ECO:0000313" key="1">
    <source>
        <dbReference type="EMBL" id="PRP80018.1"/>
    </source>
</evidence>
<dbReference type="AlphaFoldDB" id="A0A2P6N7U2"/>
<protein>
    <submittedName>
        <fullName evidence="1">Uncharacterized protein</fullName>
    </submittedName>
</protein>
<gene>
    <name evidence="1" type="ORF">PROFUN_12305</name>
</gene>
<dbReference type="EMBL" id="MDYQ01000163">
    <property type="protein sequence ID" value="PRP80018.1"/>
    <property type="molecule type" value="Genomic_DNA"/>
</dbReference>
<comment type="caution">
    <text evidence="1">The sequence shown here is derived from an EMBL/GenBank/DDBJ whole genome shotgun (WGS) entry which is preliminary data.</text>
</comment>
<sequence>MLKKSAPVFRYCLVSSDEVEVVLSFEVQNHLNHWESGTPAYINLTQTDALIPTARCYSTWSWCQTRPDTIPKAMCLSTWKKYLTCPSGHNFWDSMEPGGQTLSDPHHPDSVRCTRCPNFAKIGENNYHQDNQFILLATGEFAYNNTKHLCVNPSVSENCIKLVVYGHHIRTKQFNESLFIKNDFKPKKAKFSLTFLQVFQLVNDVKCWAQQNWPNNCNFAQEEIQKVLLFLGIPTQQPFGSLAAL</sequence>
<organism evidence="1 2">
    <name type="scientific">Planoprotostelium fungivorum</name>
    <dbReference type="NCBI Taxonomy" id="1890364"/>
    <lineage>
        <taxon>Eukaryota</taxon>
        <taxon>Amoebozoa</taxon>
        <taxon>Evosea</taxon>
        <taxon>Variosea</taxon>
        <taxon>Cavosteliida</taxon>
        <taxon>Cavosteliaceae</taxon>
        <taxon>Planoprotostelium</taxon>
    </lineage>
</organism>
<evidence type="ECO:0000313" key="2">
    <source>
        <dbReference type="Proteomes" id="UP000241769"/>
    </source>
</evidence>
<dbReference type="InParanoid" id="A0A2P6N7U2"/>
<dbReference type="Proteomes" id="UP000241769">
    <property type="component" value="Unassembled WGS sequence"/>
</dbReference>
<reference evidence="1 2" key="1">
    <citation type="journal article" date="2018" name="Genome Biol. Evol.">
        <title>Multiple Roots of Fruiting Body Formation in Amoebozoa.</title>
        <authorList>
            <person name="Hillmann F."/>
            <person name="Forbes G."/>
            <person name="Novohradska S."/>
            <person name="Ferling I."/>
            <person name="Riege K."/>
            <person name="Groth M."/>
            <person name="Westermann M."/>
            <person name="Marz M."/>
            <person name="Spaller T."/>
            <person name="Winckler T."/>
            <person name="Schaap P."/>
            <person name="Glockner G."/>
        </authorList>
    </citation>
    <scope>NUCLEOTIDE SEQUENCE [LARGE SCALE GENOMIC DNA]</scope>
    <source>
        <strain evidence="1 2">Jena</strain>
    </source>
</reference>